<dbReference type="InterPro" id="IPR046342">
    <property type="entry name" value="CBS_dom_sf"/>
</dbReference>
<proteinExistence type="predicted"/>
<dbReference type="OrthoDB" id="5295117at2"/>
<feature type="domain" description="CBS" evidence="2">
    <location>
        <begin position="41"/>
        <end position="102"/>
    </location>
</feature>
<organism evidence="3 4">
    <name type="scientific">Plasticicumulans lactativorans</name>
    <dbReference type="NCBI Taxonomy" id="1133106"/>
    <lineage>
        <taxon>Bacteria</taxon>
        <taxon>Pseudomonadati</taxon>
        <taxon>Pseudomonadota</taxon>
        <taxon>Gammaproteobacteria</taxon>
        <taxon>Candidatus Competibacteraceae</taxon>
        <taxon>Plasticicumulans</taxon>
    </lineage>
</organism>
<keyword evidence="4" id="KW-1185">Reference proteome</keyword>
<dbReference type="PROSITE" id="PS51371">
    <property type="entry name" value="CBS"/>
    <property type="match status" value="1"/>
</dbReference>
<dbReference type="SMART" id="SM00116">
    <property type="entry name" value="CBS"/>
    <property type="match status" value="1"/>
</dbReference>
<dbReference type="SUPFAM" id="SSF54631">
    <property type="entry name" value="CBS-domain pair"/>
    <property type="match status" value="1"/>
</dbReference>
<dbReference type="Pfam" id="PF00571">
    <property type="entry name" value="CBS"/>
    <property type="match status" value="1"/>
</dbReference>
<name>A0A4R2L246_9GAMM</name>
<accession>A0A4R2L246</accession>
<dbReference type="EMBL" id="SLWY01000010">
    <property type="protein sequence ID" value="TCO81131.1"/>
    <property type="molecule type" value="Genomic_DNA"/>
</dbReference>
<dbReference type="Gene3D" id="3.10.580.10">
    <property type="entry name" value="CBS-domain"/>
    <property type="match status" value="1"/>
</dbReference>
<evidence type="ECO:0000256" key="1">
    <source>
        <dbReference type="PROSITE-ProRule" id="PRU00703"/>
    </source>
</evidence>
<dbReference type="InterPro" id="IPR000644">
    <property type="entry name" value="CBS_dom"/>
</dbReference>
<dbReference type="Proteomes" id="UP000295765">
    <property type="component" value="Unassembled WGS sequence"/>
</dbReference>
<sequence>MEHGKFNTLTFRKLDVGVTYFRPHQALPERVRQEDPAIDVMTDLRQVAAIMVSLTTPLSMALERMVKGGVRMLLVVDPDGTVRGLITSRDIQGEKPMRILEKTGGKFEELLVRDIMTLYPKLEVLPLEDVLRARVGDIIATLRDSGRQHALVLDFDDTTGKEAIRGIFSLAQIGKQLGLDIHPADRPTTFAEIEQALLHSG</sequence>
<gene>
    <name evidence="3" type="ORF">EV699_110157</name>
</gene>
<dbReference type="RefSeq" id="WP_132542391.1">
    <property type="nucleotide sequence ID" value="NZ_SLWY01000010.1"/>
</dbReference>
<evidence type="ECO:0000313" key="4">
    <source>
        <dbReference type="Proteomes" id="UP000295765"/>
    </source>
</evidence>
<evidence type="ECO:0000313" key="3">
    <source>
        <dbReference type="EMBL" id="TCO81131.1"/>
    </source>
</evidence>
<keyword evidence="1" id="KW-0129">CBS domain</keyword>
<evidence type="ECO:0000259" key="2">
    <source>
        <dbReference type="PROSITE" id="PS51371"/>
    </source>
</evidence>
<dbReference type="CDD" id="cd04640">
    <property type="entry name" value="CBS_pair_proteobact"/>
    <property type="match status" value="1"/>
</dbReference>
<reference evidence="3 4" key="1">
    <citation type="submission" date="2019-03" db="EMBL/GenBank/DDBJ databases">
        <title>Genomic Encyclopedia of Type Strains, Phase IV (KMG-IV): sequencing the most valuable type-strain genomes for metagenomic binning, comparative biology and taxonomic classification.</title>
        <authorList>
            <person name="Goeker M."/>
        </authorList>
    </citation>
    <scope>NUCLEOTIDE SEQUENCE [LARGE SCALE GENOMIC DNA]</scope>
    <source>
        <strain evidence="3 4">DSM 25287</strain>
    </source>
</reference>
<dbReference type="AlphaFoldDB" id="A0A4R2L246"/>
<comment type="caution">
    <text evidence="3">The sequence shown here is derived from an EMBL/GenBank/DDBJ whole genome shotgun (WGS) entry which is preliminary data.</text>
</comment>
<protein>
    <submittedName>
        <fullName evidence="3">CBS domain protein</fullName>
    </submittedName>
</protein>